<feature type="transmembrane region" description="Helical" evidence="5">
    <location>
        <begin position="171"/>
        <end position="193"/>
    </location>
</feature>
<organism evidence="7 8">
    <name type="scientific">Leptomonas seymouri</name>
    <dbReference type="NCBI Taxonomy" id="5684"/>
    <lineage>
        <taxon>Eukaryota</taxon>
        <taxon>Discoba</taxon>
        <taxon>Euglenozoa</taxon>
        <taxon>Kinetoplastea</taxon>
        <taxon>Metakinetoplastina</taxon>
        <taxon>Trypanosomatida</taxon>
        <taxon>Trypanosomatidae</taxon>
        <taxon>Leishmaniinae</taxon>
        <taxon>Leptomonas</taxon>
    </lineage>
</organism>
<feature type="transmembrane region" description="Helical" evidence="5">
    <location>
        <begin position="462"/>
        <end position="484"/>
    </location>
</feature>
<reference evidence="7 8" key="1">
    <citation type="journal article" date="2015" name="PLoS Pathog.">
        <title>Leptomonas seymouri: Adaptations to the Dixenous Life Cycle Analyzed by Genome Sequencing, Transcriptome Profiling and Co-infection with Leishmania donovani.</title>
        <authorList>
            <person name="Kraeva N."/>
            <person name="Butenko A."/>
            <person name="Hlavacova J."/>
            <person name="Kostygov A."/>
            <person name="Myskova J."/>
            <person name="Grybchuk D."/>
            <person name="Lestinova T."/>
            <person name="Votypka J."/>
            <person name="Volf P."/>
            <person name="Opperdoes F."/>
            <person name="Flegontov P."/>
            <person name="Lukes J."/>
            <person name="Yurchenko V."/>
        </authorList>
    </citation>
    <scope>NUCLEOTIDE SEQUENCE [LARGE SCALE GENOMIC DNA]</scope>
    <source>
        <strain evidence="7 8">ATCC 30220</strain>
    </source>
</reference>
<evidence type="ECO:0000256" key="5">
    <source>
        <dbReference type="SAM" id="Phobius"/>
    </source>
</evidence>
<dbReference type="InterPro" id="IPR013057">
    <property type="entry name" value="AA_transpt_TM"/>
</dbReference>
<feature type="transmembrane region" description="Helical" evidence="5">
    <location>
        <begin position="398"/>
        <end position="418"/>
    </location>
</feature>
<feature type="domain" description="Amino acid transporter transmembrane" evidence="6">
    <location>
        <begin position="97"/>
        <end position="484"/>
    </location>
</feature>
<dbReference type="EMBL" id="LJSK01000633">
    <property type="protein sequence ID" value="KPI82656.1"/>
    <property type="molecule type" value="Genomic_DNA"/>
</dbReference>
<dbReference type="Proteomes" id="UP000038009">
    <property type="component" value="Unassembled WGS sequence"/>
</dbReference>
<accession>A0A0N0P285</accession>
<proteinExistence type="predicted"/>
<evidence type="ECO:0000313" key="8">
    <source>
        <dbReference type="Proteomes" id="UP000038009"/>
    </source>
</evidence>
<dbReference type="GO" id="GO:0016020">
    <property type="term" value="C:membrane"/>
    <property type="evidence" value="ECO:0007669"/>
    <property type="project" value="UniProtKB-SubCell"/>
</dbReference>
<comment type="subcellular location">
    <subcellularLocation>
        <location evidence="1">Membrane</location>
        <topology evidence="1">Multi-pass membrane protein</topology>
    </subcellularLocation>
</comment>
<feature type="transmembrane region" description="Helical" evidence="5">
    <location>
        <begin position="356"/>
        <end position="377"/>
    </location>
</feature>
<feature type="transmembrane region" description="Helical" evidence="5">
    <location>
        <begin position="281"/>
        <end position="302"/>
    </location>
</feature>
<evidence type="ECO:0000313" key="7">
    <source>
        <dbReference type="EMBL" id="KPI82656.1"/>
    </source>
</evidence>
<dbReference type="AlphaFoldDB" id="A0A0N0P285"/>
<evidence type="ECO:0000256" key="4">
    <source>
        <dbReference type="ARBA" id="ARBA00023136"/>
    </source>
</evidence>
<feature type="transmembrane region" description="Helical" evidence="5">
    <location>
        <begin position="239"/>
        <end position="261"/>
    </location>
</feature>
<dbReference type="GO" id="GO:0005737">
    <property type="term" value="C:cytoplasm"/>
    <property type="evidence" value="ECO:0007669"/>
    <property type="project" value="TreeGrafter"/>
</dbReference>
<evidence type="ECO:0000256" key="3">
    <source>
        <dbReference type="ARBA" id="ARBA00022989"/>
    </source>
</evidence>
<evidence type="ECO:0000259" key="6">
    <source>
        <dbReference type="Pfam" id="PF01490"/>
    </source>
</evidence>
<keyword evidence="8" id="KW-1185">Reference proteome</keyword>
<dbReference type="GO" id="GO:0015179">
    <property type="term" value="F:L-amino acid transmembrane transporter activity"/>
    <property type="evidence" value="ECO:0007669"/>
    <property type="project" value="TreeGrafter"/>
</dbReference>
<sequence length="492" mass="53386">MSHSDSRSEVSESRLSHRDEPLVIDLALAGAEEASGVDVLMTKDAVLAVADGTHSDSFPSNSHDEKHHILERMPHIGPAVTVLRRFSNRLVPPGGHLSNIANMASNTLGIGIVSMASGFNATGIVLSVILMVVCAVLVVFSFYLIGATCERSPYRSWEAACRGILFRGADYCVAGVMIFLQLGSMVGFVIAVHDLLGPFLESDSVSPYLHTASGHRVLTATVWFFGMLLLCLPRRVASLRYFSVVGVMLVVYFVFAVVAHSSMAGLPHLSDMRLFATGIDAVNGLTLFIFSFLGHGLCFRLFDEMPVPSAMNLLKDGCGSVSLVGALYFIVGFFGYAEFGLDISGSIFKYYKVREEPMMCVAYIGIMLKICVAYALSGQACRLPIYYILHRNIDTSSYWLHLCITIPICVCSLVLGLFVPDINIVFNLLGSICGGILAFLLPAFFVMYLGGWTLKRVGWLRLGLTYLNIVAGIVAVVFGTAVTIDGMVQTYG</sequence>
<gene>
    <name evidence="7" type="ORF">ABL78_8331</name>
</gene>
<evidence type="ECO:0000256" key="2">
    <source>
        <dbReference type="ARBA" id="ARBA00022692"/>
    </source>
</evidence>
<keyword evidence="4 5" id="KW-0472">Membrane</keyword>
<comment type="caution">
    <text evidence="7">The sequence shown here is derived from an EMBL/GenBank/DDBJ whole genome shotgun (WGS) entry which is preliminary data.</text>
</comment>
<dbReference type="OMA" id="GHGLCFR"/>
<dbReference type="Pfam" id="PF01490">
    <property type="entry name" value="Aa_trans"/>
    <property type="match status" value="1"/>
</dbReference>
<dbReference type="OrthoDB" id="438545at2759"/>
<feature type="transmembrane region" description="Helical" evidence="5">
    <location>
        <begin position="213"/>
        <end position="232"/>
    </location>
</feature>
<dbReference type="PANTHER" id="PTHR22950">
    <property type="entry name" value="AMINO ACID TRANSPORTER"/>
    <property type="match status" value="1"/>
</dbReference>
<protein>
    <submittedName>
        <fullName evidence="7">Amino acid permease putative (AAT18)</fullName>
    </submittedName>
</protein>
<dbReference type="VEuPathDB" id="TriTrypDB:Lsey_0633_0010"/>
<feature type="transmembrane region" description="Helical" evidence="5">
    <location>
        <begin position="124"/>
        <end position="145"/>
    </location>
</feature>
<keyword evidence="2 5" id="KW-0812">Transmembrane</keyword>
<evidence type="ECO:0000256" key="1">
    <source>
        <dbReference type="ARBA" id="ARBA00004141"/>
    </source>
</evidence>
<feature type="transmembrane region" description="Helical" evidence="5">
    <location>
        <begin position="314"/>
        <end position="336"/>
    </location>
</feature>
<feature type="transmembrane region" description="Helical" evidence="5">
    <location>
        <begin position="424"/>
        <end position="450"/>
    </location>
</feature>
<dbReference type="PANTHER" id="PTHR22950:SF702">
    <property type="entry name" value="AMINO ACID TRANSPORTER PROTEIN"/>
    <property type="match status" value="1"/>
</dbReference>
<keyword evidence="3 5" id="KW-1133">Transmembrane helix</keyword>
<name>A0A0N0P285_LEPSE</name>